<keyword evidence="3" id="KW-1185">Reference proteome</keyword>
<organism evidence="2 3">
    <name type="scientific">Sessilibacter corallicola</name>
    <dbReference type="NCBI Taxonomy" id="2904075"/>
    <lineage>
        <taxon>Bacteria</taxon>
        <taxon>Pseudomonadati</taxon>
        <taxon>Pseudomonadota</taxon>
        <taxon>Gammaproteobacteria</taxon>
        <taxon>Cellvibrionales</taxon>
        <taxon>Cellvibrionaceae</taxon>
        <taxon>Sessilibacter</taxon>
    </lineage>
</organism>
<accession>A0ABQ0ADH0</accession>
<feature type="domain" description="Sulfatase-modifying factor enzyme-like" evidence="1">
    <location>
        <begin position="50"/>
        <end position="271"/>
    </location>
</feature>
<evidence type="ECO:0000259" key="1">
    <source>
        <dbReference type="Pfam" id="PF03781"/>
    </source>
</evidence>
<protein>
    <recommendedName>
        <fullName evidence="1">Sulfatase-modifying factor enzyme-like domain-containing protein</fullName>
    </recommendedName>
</protein>
<reference evidence="2 3" key="1">
    <citation type="submission" date="2024-04" db="EMBL/GenBank/DDBJ databases">
        <title>Draft genome sequence of Sessilibacter corallicola NBRC 116591.</title>
        <authorList>
            <person name="Miyakawa T."/>
            <person name="Kusuya Y."/>
            <person name="Miura T."/>
        </authorList>
    </citation>
    <scope>NUCLEOTIDE SEQUENCE [LARGE SCALE GENOMIC DNA]</scope>
    <source>
        <strain evidence="2 3">KU-00831-HH</strain>
    </source>
</reference>
<name>A0ABQ0ADH0_9GAMM</name>
<sequence length="284" mass="32702">MTTSVQQNPEYDNSLFPETFPLPHAIEWGEDDYGLYQVFNFFGVEHGFRWIPPGRFLMGSPEYEKDRGKYEVQHWVTLTKGFWLAETTVTQALWQAVMGDNPSEFKAEQNPVERVSWKDAQKFIEKIKTALPELLLKLPTEAQWEYACRAGTQTPFWFESELSLKDANYWGKWDSGDDENSDNLGKTCEVKRFKPNPWGLYQMHGNVWEWCEDYWNEDLGREPAVDPTGPKDGALRVVRGGGWFGIGRDLRSATRKWDDPVIRLNDLGLRLSLGHELQGGGADT</sequence>
<gene>
    <name evidence="2" type="ORF">NBRC116591_34180</name>
</gene>
<dbReference type="Gene3D" id="3.90.1580.10">
    <property type="entry name" value="paralog of FGE (formylglycine-generating enzyme)"/>
    <property type="match status" value="1"/>
</dbReference>
<dbReference type="PANTHER" id="PTHR23150:SF19">
    <property type="entry name" value="FORMYLGLYCINE-GENERATING ENZYME"/>
    <property type="match status" value="1"/>
</dbReference>
<dbReference type="InterPro" id="IPR042095">
    <property type="entry name" value="SUMF_sf"/>
</dbReference>
<dbReference type="InterPro" id="IPR016187">
    <property type="entry name" value="CTDL_fold"/>
</dbReference>
<dbReference type="InterPro" id="IPR005532">
    <property type="entry name" value="SUMF_dom"/>
</dbReference>
<dbReference type="EMBL" id="BAABWN010000013">
    <property type="protein sequence ID" value="GAA6169607.1"/>
    <property type="molecule type" value="Genomic_DNA"/>
</dbReference>
<dbReference type="PANTHER" id="PTHR23150">
    <property type="entry name" value="SULFATASE MODIFYING FACTOR 1, 2"/>
    <property type="match status" value="1"/>
</dbReference>
<dbReference type="RefSeq" id="WP_353304086.1">
    <property type="nucleotide sequence ID" value="NZ_BAABWN010000013.1"/>
</dbReference>
<comment type="caution">
    <text evidence="2">The sequence shown here is derived from an EMBL/GenBank/DDBJ whole genome shotgun (WGS) entry which is preliminary data.</text>
</comment>
<evidence type="ECO:0000313" key="3">
    <source>
        <dbReference type="Proteomes" id="UP001465153"/>
    </source>
</evidence>
<dbReference type="InterPro" id="IPR051043">
    <property type="entry name" value="Sulfatase_Mod_Factor_Kinase"/>
</dbReference>
<dbReference type="SUPFAM" id="SSF56436">
    <property type="entry name" value="C-type lectin-like"/>
    <property type="match status" value="1"/>
</dbReference>
<dbReference type="Proteomes" id="UP001465153">
    <property type="component" value="Unassembled WGS sequence"/>
</dbReference>
<dbReference type="Pfam" id="PF03781">
    <property type="entry name" value="FGE-sulfatase"/>
    <property type="match status" value="1"/>
</dbReference>
<proteinExistence type="predicted"/>
<evidence type="ECO:0000313" key="2">
    <source>
        <dbReference type="EMBL" id="GAA6169607.1"/>
    </source>
</evidence>